<feature type="region of interest" description="Disordered" evidence="2">
    <location>
        <begin position="421"/>
        <end position="490"/>
    </location>
</feature>
<dbReference type="EMBL" id="JAZHXJ010000022">
    <property type="protein sequence ID" value="KAL1881449.1"/>
    <property type="molecule type" value="Genomic_DNA"/>
</dbReference>
<protein>
    <recommendedName>
        <fullName evidence="5">Transcription factor domain-containing protein</fullName>
    </recommendedName>
</protein>
<organism evidence="3 4">
    <name type="scientific">Phialemonium thermophilum</name>
    <dbReference type="NCBI Taxonomy" id="223376"/>
    <lineage>
        <taxon>Eukaryota</taxon>
        <taxon>Fungi</taxon>
        <taxon>Dikarya</taxon>
        <taxon>Ascomycota</taxon>
        <taxon>Pezizomycotina</taxon>
        <taxon>Sordariomycetes</taxon>
        <taxon>Sordariomycetidae</taxon>
        <taxon>Cephalothecales</taxon>
        <taxon>Cephalothecaceae</taxon>
        <taxon>Phialemonium</taxon>
    </lineage>
</organism>
<evidence type="ECO:0000313" key="3">
    <source>
        <dbReference type="EMBL" id="KAL1881449.1"/>
    </source>
</evidence>
<sequence length="608" mass="66663">MPSPLPALLSADASCGKVGSRQLSNNRRPLGGDASRTLDLGFQSGWASGPVVKWSGVDIQTQFPRVELPSNPWVCPWTSAPGSLAPTGLPACNSSCTLHSSALHDAFRLLQETRAFPRHFTDTEWHPERVEEVLCWLMALDPTPSYVPRSLGSAVQQLSQLPITPTEQNATLLRIYVKLVCRFKASLDGNPDPSNVYNNIFVPYSLQTPVLAQVAIYTAACFLTETGNLTETTTMAHKGQAIRLLNDHLRSEFPSSDEAIAAVIQLIVNEWYWGDTTDLRAHLRGLHEMVRLRGGFQNLGLEGLISKLAITADTCIALSYETPPFLPQWVEFEPPGDVGQPPRPELNTPLVPYLPSFQDCSDELNLHATTASILEDMRFLISAVLALSAKPTSKELQKIRTTSGWIHAKISKIATHLPVARHTTSIGEQERVDAEGPSCDESNATSAGGDIGHSSRKSALSAKDRCESGASRQKEHRVGGSDDGNIKSESTQPHAHFIHQTIRLAALIYSRAIAERRPFSSVVGQADFLQLWSTMWRVPLSTWKEFIGIFNWAILPVTPTASSTAHGRFVKSMLTISVLQMGLENWELMGSAVQAGLCLQNWLGEVHE</sequence>
<keyword evidence="1" id="KW-0539">Nucleus</keyword>
<accession>A0ABR3Y116</accession>
<comment type="caution">
    <text evidence="3">The sequence shown here is derived from an EMBL/GenBank/DDBJ whole genome shotgun (WGS) entry which is preliminary data.</text>
</comment>
<evidence type="ECO:0000256" key="2">
    <source>
        <dbReference type="SAM" id="MobiDB-lite"/>
    </source>
</evidence>
<reference evidence="3 4" key="1">
    <citation type="journal article" date="2024" name="Commun. Biol.">
        <title>Comparative genomic analysis of thermophilic fungi reveals convergent evolutionary adaptations and gene losses.</title>
        <authorList>
            <person name="Steindorff A.S."/>
            <person name="Aguilar-Pontes M.V."/>
            <person name="Robinson A.J."/>
            <person name="Andreopoulos B."/>
            <person name="LaButti K."/>
            <person name="Kuo A."/>
            <person name="Mondo S."/>
            <person name="Riley R."/>
            <person name="Otillar R."/>
            <person name="Haridas S."/>
            <person name="Lipzen A."/>
            <person name="Grimwood J."/>
            <person name="Schmutz J."/>
            <person name="Clum A."/>
            <person name="Reid I.D."/>
            <person name="Moisan M.C."/>
            <person name="Butler G."/>
            <person name="Nguyen T.T.M."/>
            <person name="Dewar K."/>
            <person name="Conant G."/>
            <person name="Drula E."/>
            <person name="Henrissat B."/>
            <person name="Hansel C."/>
            <person name="Singer S."/>
            <person name="Hutchinson M.I."/>
            <person name="de Vries R.P."/>
            <person name="Natvig D.O."/>
            <person name="Powell A.J."/>
            <person name="Tsang A."/>
            <person name="Grigoriev I.V."/>
        </authorList>
    </citation>
    <scope>NUCLEOTIDE SEQUENCE [LARGE SCALE GENOMIC DNA]</scope>
    <source>
        <strain evidence="3 4">ATCC 24622</strain>
    </source>
</reference>
<dbReference type="InterPro" id="IPR021858">
    <property type="entry name" value="Fun_TF"/>
</dbReference>
<evidence type="ECO:0000256" key="1">
    <source>
        <dbReference type="ARBA" id="ARBA00023242"/>
    </source>
</evidence>
<dbReference type="PANTHER" id="PTHR37540">
    <property type="entry name" value="TRANSCRIPTION FACTOR (ACR-2), PUTATIVE-RELATED-RELATED"/>
    <property type="match status" value="1"/>
</dbReference>
<dbReference type="Proteomes" id="UP001586593">
    <property type="component" value="Unassembled WGS sequence"/>
</dbReference>
<dbReference type="Pfam" id="PF11951">
    <property type="entry name" value="Fungal_trans_2"/>
    <property type="match status" value="1"/>
</dbReference>
<proteinExistence type="predicted"/>
<gene>
    <name evidence="3" type="ORF">VTK73DRAFT_3734</name>
</gene>
<keyword evidence="4" id="KW-1185">Reference proteome</keyword>
<feature type="compositionally biased region" description="Basic and acidic residues" evidence="2">
    <location>
        <begin position="462"/>
        <end position="486"/>
    </location>
</feature>
<evidence type="ECO:0008006" key="5">
    <source>
        <dbReference type="Google" id="ProtNLM"/>
    </source>
</evidence>
<evidence type="ECO:0000313" key="4">
    <source>
        <dbReference type="Proteomes" id="UP001586593"/>
    </source>
</evidence>
<name>A0ABR3Y116_9PEZI</name>
<dbReference type="PANTHER" id="PTHR37540:SF9">
    <property type="entry name" value="ZN(2)-C6 FUNGAL-TYPE DOMAIN-CONTAINING PROTEIN"/>
    <property type="match status" value="1"/>
</dbReference>